<dbReference type="SUPFAM" id="SSF51430">
    <property type="entry name" value="NAD(P)-linked oxidoreductase"/>
    <property type="match status" value="1"/>
</dbReference>
<evidence type="ECO:0000313" key="5">
    <source>
        <dbReference type="Proteomes" id="UP000251197"/>
    </source>
</evidence>
<feature type="domain" description="NADP-dependent oxidoreductase" evidence="3">
    <location>
        <begin position="15"/>
        <end position="62"/>
    </location>
</feature>
<organism evidence="4 5">
    <name type="scientific">Cedecea neteri</name>
    <dbReference type="NCBI Taxonomy" id="158822"/>
    <lineage>
        <taxon>Bacteria</taxon>
        <taxon>Pseudomonadati</taxon>
        <taxon>Pseudomonadota</taxon>
        <taxon>Gammaproteobacteria</taxon>
        <taxon>Enterobacterales</taxon>
        <taxon>Enterobacteriaceae</taxon>
        <taxon>Cedecea</taxon>
    </lineage>
</organism>
<dbReference type="InterPro" id="IPR023210">
    <property type="entry name" value="NADP_OxRdtase_dom"/>
</dbReference>
<dbReference type="PANTHER" id="PTHR43364:SF4">
    <property type="entry name" value="NAD(P)-LINKED OXIDOREDUCTASE SUPERFAMILY PROTEIN"/>
    <property type="match status" value="1"/>
</dbReference>
<dbReference type="Pfam" id="PF00248">
    <property type="entry name" value="Aldo_ket_red"/>
    <property type="match status" value="1"/>
</dbReference>
<dbReference type="Proteomes" id="UP000251197">
    <property type="component" value="Unassembled WGS sequence"/>
</dbReference>
<gene>
    <name evidence="4" type="primary">yhdN_1</name>
    <name evidence="4" type="ORF">NCTC12120_03570</name>
</gene>
<dbReference type="AlphaFoldDB" id="A0A2X2T5L6"/>
<name>A0A2X2T5L6_9ENTR</name>
<feature type="compositionally biased region" description="Basic residues" evidence="2">
    <location>
        <begin position="68"/>
        <end position="83"/>
    </location>
</feature>
<evidence type="ECO:0000256" key="2">
    <source>
        <dbReference type="SAM" id="MobiDB-lite"/>
    </source>
</evidence>
<evidence type="ECO:0000313" key="4">
    <source>
        <dbReference type="EMBL" id="SQA99648.1"/>
    </source>
</evidence>
<dbReference type="Gene3D" id="3.20.20.100">
    <property type="entry name" value="NADP-dependent oxidoreductase domain"/>
    <property type="match status" value="1"/>
</dbReference>
<dbReference type="EMBL" id="UAVU01000003">
    <property type="protein sequence ID" value="SQA99648.1"/>
    <property type="molecule type" value="Genomic_DNA"/>
</dbReference>
<keyword evidence="1 4" id="KW-0560">Oxidoreductase</keyword>
<dbReference type="EC" id="1.1.1.-" evidence="4"/>
<reference evidence="4 5" key="1">
    <citation type="submission" date="2018-06" db="EMBL/GenBank/DDBJ databases">
        <authorList>
            <consortium name="Pathogen Informatics"/>
            <person name="Doyle S."/>
        </authorList>
    </citation>
    <scope>NUCLEOTIDE SEQUENCE [LARGE SCALE GENOMIC DNA]</scope>
    <source>
        <strain evidence="4 5">NCTC12120</strain>
    </source>
</reference>
<evidence type="ECO:0000256" key="1">
    <source>
        <dbReference type="ARBA" id="ARBA00023002"/>
    </source>
</evidence>
<dbReference type="GO" id="GO:0016491">
    <property type="term" value="F:oxidoreductase activity"/>
    <property type="evidence" value="ECO:0007669"/>
    <property type="project" value="UniProtKB-KW"/>
</dbReference>
<protein>
    <submittedName>
        <fullName evidence="4">General stress protein 69</fullName>
        <ecNumber evidence="4">1.1.1.-</ecNumber>
    </submittedName>
</protein>
<dbReference type="InterPro" id="IPR036812">
    <property type="entry name" value="NAD(P)_OxRdtase_dom_sf"/>
</dbReference>
<accession>A0A2X2T5L6</accession>
<evidence type="ECO:0000259" key="3">
    <source>
        <dbReference type="Pfam" id="PF00248"/>
    </source>
</evidence>
<dbReference type="PANTHER" id="PTHR43364">
    <property type="entry name" value="NADH-SPECIFIC METHYLGLYOXAL REDUCTASE-RELATED"/>
    <property type="match status" value="1"/>
</dbReference>
<feature type="region of interest" description="Disordered" evidence="2">
    <location>
        <begin position="62"/>
        <end position="95"/>
    </location>
</feature>
<sequence length="95" mass="10683">MEYVNLGHSGLKVSRLCLGTMNMGSKQWKPWIFDESQSEPLIRHALESGINFIDLADFYSSGAGGRSGRQRVKTHCPPRRPGSHHQSGLPDRHRL</sequence>
<dbReference type="InterPro" id="IPR050523">
    <property type="entry name" value="AKR_Detox_Biosynth"/>
</dbReference>
<dbReference type="GO" id="GO:0005829">
    <property type="term" value="C:cytosol"/>
    <property type="evidence" value="ECO:0007669"/>
    <property type="project" value="TreeGrafter"/>
</dbReference>
<proteinExistence type="predicted"/>